<dbReference type="PROSITE" id="PS51257">
    <property type="entry name" value="PROKAR_LIPOPROTEIN"/>
    <property type="match status" value="1"/>
</dbReference>
<evidence type="ECO:0000313" key="2">
    <source>
        <dbReference type="EMBL" id="CAB4690055.1"/>
    </source>
</evidence>
<accession>A0A6J6NZD3</accession>
<evidence type="ECO:0000256" key="1">
    <source>
        <dbReference type="SAM" id="MobiDB-lite"/>
    </source>
</evidence>
<protein>
    <submittedName>
        <fullName evidence="2">Unannotated protein</fullName>
    </submittedName>
</protein>
<reference evidence="2" key="1">
    <citation type="submission" date="2020-05" db="EMBL/GenBank/DDBJ databases">
        <authorList>
            <person name="Chiriac C."/>
            <person name="Salcher M."/>
            <person name="Ghai R."/>
            <person name="Kavagutti S V."/>
        </authorList>
    </citation>
    <scope>NUCLEOTIDE SEQUENCE</scope>
</reference>
<organism evidence="2">
    <name type="scientific">freshwater metagenome</name>
    <dbReference type="NCBI Taxonomy" id="449393"/>
    <lineage>
        <taxon>unclassified sequences</taxon>
        <taxon>metagenomes</taxon>
        <taxon>ecological metagenomes</taxon>
    </lineage>
</organism>
<proteinExistence type="predicted"/>
<name>A0A6J6NZD3_9ZZZZ</name>
<dbReference type="EMBL" id="CAEZXI010000122">
    <property type="protein sequence ID" value="CAB4690055.1"/>
    <property type="molecule type" value="Genomic_DNA"/>
</dbReference>
<feature type="compositionally biased region" description="Basic and acidic residues" evidence="1">
    <location>
        <begin position="96"/>
        <end position="105"/>
    </location>
</feature>
<gene>
    <name evidence="2" type="ORF">UFOPK2362_00918</name>
</gene>
<sequence length="121" mass="12488">MKSKALIAVVPLSLMLTGCGVTDFAKNAADATACKALSSTIKGIVSGYQSGVIDSGLIVQIDNLVGDQLRALLSTGLANDLKLLTETFSQSQSAEGSKEQVKKLTDSITQRCSDAGVEPAV</sequence>
<dbReference type="AlphaFoldDB" id="A0A6J6NZD3"/>
<feature type="region of interest" description="Disordered" evidence="1">
    <location>
        <begin position="91"/>
        <end position="121"/>
    </location>
</feature>